<sequence>MQLLPLSLNELIVPQIVIHRRYFSVVWQRSSSTLRLPVNPFILTRSLLLHPI</sequence>
<reference evidence="2" key="1">
    <citation type="submission" date="2022-11" db="UniProtKB">
        <authorList>
            <consortium name="WormBaseParasite"/>
        </authorList>
    </citation>
    <scope>IDENTIFICATION</scope>
</reference>
<keyword evidence="1" id="KW-1185">Reference proteome</keyword>
<name>A0A915BFE7_PARUN</name>
<organism evidence="1 2">
    <name type="scientific">Parascaris univalens</name>
    <name type="common">Nematode worm</name>
    <dbReference type="NCBI Taxonomy" id="6257"/>
    <lineage>
        <taxon>Eukaryota</taxon>
        <taxon>Metazoa</taxon>
        <taxon>Ecdysozoa</taxon>
        <taxon>Nematoda</taxon>
        <taxon>Chromadorea</taxon>
        <taxon>Rhabditida</taxon>
        <taxon>Spirurina</taxon>
        <taxon>Ascaridomorpha</taxon>
        <taxon>Ascaridoidea</taxon>
        <taxon>Ascarididae</taxon>
        <taxon>Parascaris</taxon>
    </lineage>
</organism>
<proteinExistence type="predicted"/>
<protein>
    <submittedName>
        <fullName evidence="2">Uncharacterized protein</fullName>
    </submittedName>
</protein>
<accession>A0A915BFE7</accession>
<evidence type="ECO:0000313" key="1">
    <source>
        <dbReference type="Proteomes" id="UP000887569"/>
    </source>
</evidence>
<dbReference type="Proteomes" id="UP000887569">
    <property type="component" value="Unplaced"/>
</dbReference>
<dbReference type="AlphaFoldDB" id="A0A915BFE7"/>
<evidence type="ECO:0000313" key="2">
    <source>
        <dbReference type="WBParaSite" id="PgR037_g101_t01"/>
    </source>
</evidence>
<dbReference type="WBParaSite" id="PgR037_g101_t01">
    <property type="protein sequence ID" value="PgR037_g101_t01"/>
    <property type="gene ID" value="PgR037_g101"/>
</dbReference>